<name>A0A9D7AHT1_9GAMM</name>
<dbReference type="Proteomes" id="UP000807542">
    <property type="component" value="Unassembled WGS sequence"/>
</dbReference>
<dbReference type="Pfam" id="PF13646">
    <property type="entry name" value="HEAT_2"/>
    <property type="match status" value="1"/>
</dbReference>
<evidence type="ECO:0000313" key="3">
    <source>
        <dbReference type="Proteomes" id="UP000807542"/>
    </source>
</evidence>
<dbReference type="EMBL" id="JADRCQ010000001">
    <property type="protein sequence ID" value="MBK5072969.1"/>
    <property type="molecule type" value="Genomic_DNA"/>
</dbReference>
<dbReference type="Gene3D" id="1.25.10.10">
    <property type="entry name" value="Leucine-rich Repeat Variant"/>
    <property type="match status" value="1"/>
</dbReference>
<dbReference type="EMBL" id="JADRCP010000001">
    <property type="protein sequence ID" value="MBK5176278.1"/>
    <property type="molecule type" value="Genomic_DNA"/>
</dbReference>
<dbReference type="SUPFAM" id="SSF48371">
    <property type="entry name" value="ARM repeat"/>
    <property type="match status" value="1"/>
</dbReference>
<dbReference type="Proteomes" id="UP001296969">
    <property type="component" value="Unassembled WGS sequence"/>
</dbReference>
<comment type="caution">
    <text evidence="2">The sequence shown here is derived from an EMBL/GenBank/DDBJ whole genome shotgun (WGS) entry which is preliminary data.</text>
</comment>
<keyword evidence="4" id="KW-1185">Reference proteome</keyword>
<protein>
    <submittedName>
        <fullName evidence="2">Lyase</fullName>
    </submittedName>
</protein>
<dbReference type="InterPro" id="IPR011989">
    <property type="entry name" value="ARM-like"/>
</dbReference>
<accession>A0A9D7AHT1</accession>
<gene>
    <name evidence="2" type="ORF">I2492_08070</name>
    <name evidence="1" type="ORF">I2493_08070</name>
</gene>
<organism evidence="2 3">
    <name type="scientific">Limnobaculum xujianqingii</name>
    <dbReference type="NCBI Taxonomy" id="2738837"/>
    <lineage>
        <taxon>Bacteria</taxon>
        <taxon>Pseudomonadati</taxon>
        <taxon>Pseudomonadota</taxon>
        <taxon>Gammaproteobacteria</taxon>
        <taxon>Enterobacterales</taxon>
        <taxon>Budviciaceae</taxon>
        <taxon>Limnobaculum</taxon>
    </lineage>
</organism>
<evidence type="ECO:0000313" key="1">
    <source>
        <dbReference type="EMBL" id="MBK5072969.1"/>
    </source>
</evidence>
<reference evidence="2 4" key="1">
    <citation type="submission" date="2020-11" db="EMBL/GenBank/DDBJ databases">
        <title>Insectihabitans protaetiae gen. nov. sp. nov. and Insectihabitans allomyrinae sp. nov., isolated from larvae of Protaetia brevitarsis seulensis and Allomyrina dichotoma, respectively.</title>
        <authorList>
            <person name="Lee S.D."/>
            <person name="Byeon Y.-S."/>
            <person name="Kim S.-M."/>
            <person name="Yang H.L."/>
            <person name="Kim I.S."/>
        </authorList>
    </citation>
    <scope>NUCLEOTIDE SEQUENCE</scope>
    <source>
        <strain evidence="2">CWB-B4</strain>
        <strain evidence="1 4">CWB-B43</strain>
    </source>
</reference>
<sequence>MSKNRYQAKKEEKEILLFSKYKKASNDILVTSLSSSNSMEQLAAARELQLRGGEEVIQLANTFCQSSDYRKRKLGVFILGQISLTSEKEEQAVFDILTKLATEDKSAIVRSTAIESMAHRYNKNNLFSTSLIKHCFMTFNNKSVYARRATAFALSSVNDEKTIPLLVSLCNDKNDEVKNWAAFAINSNKYDTKEIRDCFFEMLSDSNSEMLV</sequence>
<dbReference type="AlphaFoldDB" id="A0A9D7AHT1"/>
<evidence type="ECO:0000313" key="2">
    <source>
        <dbReference type="EMBL" id="MBK5176278.1"/>
    </source>
</evidence>
<dbReference type="RefSeq" id="WP_228397909.1">
    <property type="nucleotide sequence ID" value="NZ_JADRCP010000001.1"/>
</dbReference>
<dbReference type="InterPro" id="IPR016024">
    <property type="entry name" value="ARM-type_fold"/>
</dbReference>
<proteinExistence type="predicted"/>
<evidence type="ECO:0000313" key="4">
    <source>
        <dbReference type="Proteomes" id="UP001296969"/>
    </source>
</evidence>
<keyword evidence="2" id="KW-0456">Lyase</keyword>
<dbReference type="GO" id="GO:0016829">
    <property type="term" value="F:lyase activity"/>
    <property type="evidence" value="ECO:0007669"/>
    <property type="project" value="UniProtKB-KW"/>
</dbReference>